<feature type="domain" description="Nephrocystin 3-like N-terminal" evidence="6">
    <location>
        <begin position="362"/>
        <end position="530"/>
    </location>
</feature>
<dbReference type="AlphaFoldDB" id="A0A7H8QVH9"/>
<feature type="region of interest" description="Disordered" evidence="3">
    <location>
        <begin position="104"/>
        <end position="135"/>
    </location>
</feature>
<proteinExistence type="predicted"/>
<dbReference type="Pfam" id="PF22939">
    <property type="entry name" value="WHD_GPIID"/>
    <property type="match status" value="1"/>
</dbReference>
<feature type="repeat" description="ANK" evidence="2">
    <location>
        <begin position="1027"/>
        <end position="1059"/>
    </location>
</feature>
<reference evidence="8" key="1">
    <citation type="submission" date="2020-06" db="EMBL/GenBank/DDBJ databases">
        <title>A chromosome-scale genome assembly of Talaromyces rugulosus W13939.</title>
        <authorList>
            <person name="Wang B."/>
            <person name="Guo L."/>
            <person name="Ye K."/>
            <person name="Wang L."/>
        </authorList>
    </citation>
    <scope>NUCLEOTIDE SEQUENCE [LARGE SCALE GENOMIC DNA]</scope>
    <source>
        <strain evidence="8">W13939</strain>
    </source>
</reference>
<organism evidence="7 8">
    <name type="scientific">Talaromyces rugulosus</name>
    <name type="common">Penicillium rugulosum</name>
    <dbReference type="NCBI Taxonomy" id="121627"/>
    <lineage>
        <taxon>Eukaryota</taxon>
        <taxon>Fungi</taxon>
        <taxon>Dikarya</taxon>
        <taxon>Ascomycota</taxon>
        <taxon>Pezizomycotina</taxon>
        <taxon>Eurotiomycetes</taxon>
        <taxon>Eurotiomycetidae</taxon>
        <taxon>Eurotiales</taxon>
        <taxon>Trichocomaceae</taxon>
        <taxon>Talaromyces</taxon>
        <taxon>Talaromyces sect. Islandici</taxon>
    </lineage>
</organism>
<dbReference type="OrthoDB" id="195446at2759"/>
<dbReference type="PANTHER" id="PTHR10039:SF15">
    <property type="entry name" value="NACHT DOMAIN-CONTAINING PROTEIN"/>
    <property type="match status" value="1"/>
</dbReference>
<keyword evidence="1" id="KW-0677">Repeat</keyword>
<dbReference type="PRINTS" id="PR01415">
    <property type="entry name" value="ANKYRIN"/>
</dbReference>
<accession>A0A7H8QVH9</accession>
<dbReference type="PANTHER" id="PTHR10039">
    <property type="entry name" value="AMELOGENIN"/>
    <property type="match status" value="1"/>
</dbReference>
<feature type="repeat" description="ANK" evidence="2">
    <location>
        <begin position="893"/>
        <end position="919"/>
    </location>
</feature>
<evidence type="ECO:0000256" key="2">
    <source>
        <dbReference type="PROSITE-ProRule" id="PRU00023"/>
    </source>
</evidence>
<keyword evidence="8" id="KW-1185">Reference proteome</keyword>
<feature type="repeat" description="ANK" evidence="2">
    <location>
        <begin position="860"/>
        <end position="892"/>
    </location>
</feature>
<dbReference type="InterPro" id="IPR027417">
    <property type="entry name" value="P-loop_NTPase"/>
</dbReference>
<evidence type="ECO:0000313" key="8">
    <source>
        <dbReference type="Proteomes" id="UP000509510"/>
    </source>
</evidence>
<feature type="repeat" description="ANK" evidence="2">
    <location>
        <begin position="958"/>
        <end position="990"/>
    </location>
</feature>
<dbReference type="Pfam" id="PF13637">
    <property type="entry name" value="Ank_4"/>
    <property type="match status" value="1"/>
</dbReference>
<protein>
    <submittedName>
        <fullName evidence="7">Uncharacterized protein</fullName>
    </submittedName>
</protein>
<evidence type="ECO:0000259" key="6">
    <source>
        <dbReference type="Pfam" id="PF24883"/>
    </source>
</evidence>
<dbReference type="InterPro" id="IPR056884">
    <property type="entry name" value="NPHP3-like_N"/>
</dbReference>
<dbReference type="InterPro" id="IPR031359">
    <property type="entry name" value="NACHT_N"/>
</dbReference>
<evidence type="ECO:0000313" key="7">
    <source>
        <dbReference type="EMBL" id="QKX58062.1"/>
    </source>
</evidence>
<dbReference type="RefSeq" id="XP_035344240.1">
    <property type="nucleotide sequence ID" value="XM_035488347.1"/>
</dbReference>
<feature type="domain" description="GPI inositol-deacylase winged helix" evidence="5">
    <location>
        <begin position="641"/>
        <end position="720"/>
    </location>
</feature>
<dbReference type="SUPFAM" id="SSF48403">
    <property type="entry name" value="Ankyrin repeat"/>
    <property type="match status" value="1"/>
</dbReference>
<dbReference type="PROSITE" id="PS50297">
    <property type="entry name" value="ANK_REP_REGION"/>
    <property type="match status" value="4"/>
</dbReference>
<sequence length="1090" mass="121034">MAFLKLCCNRDAPEDEPSQPPRPQQNNQVESKPQSQSAPVPKPPAPTEDVKPSTVVPNGAAVTPLAPTPSLAGEIWDRAYNNLRDGDETESKLVQEYEKILTRELKDDDDGSGTASASLEGVENAIEQHNPDKRRAQMRGIIDAGLKKTEKQANAKSVMGTILGGIAPVTDIIAEAISASPQAALPWAVVTTTLKLLDNPVAESAAQRTGAAYVTKRMSWYWSLCGVLLKKDNALDGGPSEGMRDMLEADLVELYQQLLLFQMRTALACYGNQTLNFLKDLIKGSDWQGSLTDIQDAEKTFRENSQVYDTQKITASFDKALQLQESQLRKKFRQEKKYLLNWITTIDYGPRQSDHFDKRNEGTGLWLMESDEFKTWQRENGKALIYHGIPGAGKTILTSVVVEEMSTKYYTDDTVGIAYLYCQFDQQDLRPIDLFLSLLKQLTEGLRFIPAHLEELHDRRSGNERPTFADVLKALRSTISEYSKVFIFIDALDECPVTNGNRRDFLLSGLLPNLFTLQTECGANIFATSREVPEIIEMFDREACTRLPIRASDDDIRIFLDTQMRSLHPLVLERPDLQEQIKSRIVEAAQGMFLLAKLHLDSLKGLSSPKKIRTTLDKLPSGLKQLDDVYEGALTRIDNQTTDDQALAKRALAWITFSRRQLTQSELDHAVAVENGSTEFDKENLSGISYISSVCAGLVTIDESSDQVRLVHYTTYDFLIRFLPPWYPAGNKGVARSCVTYLSFNKIVTEPANDCSKEEIWLGGLYQYSAQNWGYHARTSPIDGEDLVVDFLEDASKVSTCITRMSGKTAPLEVENIKKAAGIHVAAYWGLTESLRALYERLKKDPDLNTGAVLEAPDVVDRTPLILAAENGQAEVVKLLIDMGVNKEAQDNDGRTALYAAAELGHENVVKLLLELGANKEGAYEYTPLGVAVEEGHWTVARILLDNGVNPEGTSGEYCKTALLSTASWGNADMVKQLLDKGANINAVEPDYSWTALTRAAENGNEAVVKVLLGYDALDIEAYDEYNHGSALFLAVANGHEAVAKLLLENGANWQAKNEDEETLLDIAVFNGNEEMVKRLLPKIDLDMWH</sequence>
<feature type="repeat" description="ANK" evidence="2">
    <location>
        <begin position="924"/>
        <end position="956"/>
    </location>
</feature>
<dbReference type="Pfam" id="PF24883">
    <property type="entry name" value="NPHP3_N"/>
    <property type="match status" value="1"/>
</dbReference>
<evidence type="ECO:0000256" key="1">
    <source>
        <dbReference type="ARBA" id="ARBA00022737"/>
    </source>
</evidence>
<dbReference type="Pfam" id="PF17100">
    <property type="entry name" value="NACHT_N"/>
    <property type="match status" value="1"/>
</dbReference>
<dbReference type="InterPro" id="IPR036770">
    <property type="entry name" value="Ankyrin_rpt-contain_sf"/>
</dbReference>
<dbReference type="SUPFAM" id="SSF52540">
    <property type="entry name" value="P-loop containing nucleoside triphosphate hydrolases"/>
    <property type="match status" value="1"/>
</dbReference>
<evidence type="ECO:0000256" key="3">
    <source>
        <dbReference type="SAM" id="MobiDB-lite"/>
    </source>
</evidence>
<dbReference type="GeneID" id="55992681"/>
<dbReference type="PROSITE" id="PS50088">
    <property type="entry name" value="ANK_REPEAT"/>
    <property type="match status" value="5"/>
</dbReference>
<dbReference type="Gene3D" id="3.40.50.300">
    <property type="entry name" value="P-loop containing nucleotide triphosphate hydrolases"/>
    <property type="match status" value="1"/>
</dbReference>
<gene>
    <name evidence="7" type="ORF">TRUGW13939_05183</name>
</gene>
<dbReference type="Gene3D" id="1.25.40.20">
    <property type="entry name" value="Ankyrin repeat-containing domain"/>
    <property type="match status" value="2"/>
</dbReference>
<evidence type="ECO:0000259" key="4">
    <source>
        <dbReference type="Pfam" id="PF17100"/>
    </source>
</evidence>
<feature type="domain" description="NWD NACHT-NTPase N-terminal" evidence="4">
    <location>
        <begin position="74"/>
        <end position="303"/>
    </location>
</feature>
<evidence type="ECO:0000259" key="5">
    <source>
        <dbReference type="Pfam" id="PF22939"/>
    </source>
</evidence>
<dbReference type="SMART" id="SM00248">
    <property type="entry name" value="ANK"/>
    <property type="match status" value="8"/>
</dbReference>
<dbReference type="InterPro" id="IPR002110">
    <property type="entry name" value="Ankyrin_rpt"/>
</dbReference>
<feature type="region of interest" description="Disordered" evidence="3">
    <location>
        <begin position="1"/>
        <end position="68"/>
    </location>
</feature>
<dbReference type="EMBL" id="CP055900">
    <property type="protein sequence ID" value="QKX58062.1"/>
    <property type="molecule type" value="Genomic_DNA"/>
</dbReference>
<keyword evidence="2" id="KW-0040">ANK repeat</keyword>
<dbReference type="Proteomes" id="UP000509510">
    <property type="component" value="Chromosome III"/>
</dbReference>
<name>A0A7H8QVH9_TALRU</name>
<dbReference type="Pfam" id="PF12796">
    <property type="entry name" value="Ank_2"/>
    <property type="match status" value="2"/>
</dbReference>
<dbReference type="KEGG" id="trg:TRUGW13939_05183"/>
<feature type="compositionally biased region" description="Polar residues" evidence="3">
    <location>
        <begin position="29"/>
        <end position="38"/>
    </location>
</feature>
<dbReference type="InterPro" id="IPR054471">
    <property type="entry name" value="GPIID_WHD"/>
</dbReference>